<protein>
    <recommendedName>
        <fullName evidence="3">HTH HARE-type domain-containing protein</fullName>
    </recommendedName>
</protein>
<dbReference type="AlphaFoldDB" id="A0A4Q0Q9I2"/>
<name>A0A4Q0Q9I2_9BRAD</name>
<evidence type="ECO:0000313" key="1">
    <source>
        <dbReference type="EMBL" id="RXG86061.1"/>
    </source>
</evidence>
<reference evidence="1 2" key="1">
    <citation type="submission" date="2018-11" db="EMBL/GenBank/DDBJ databases">
        <title>Bradyrhizobium sp. nov., isolated from effective nodules of peanut in China.</title>
        <authorList>
            <person name="Li Y."/>
        </authorList>
    </citation>
    <scope>NUCLEOTIDE SEQUENCE [LARGE SCALE GENOMIC DNA]</scope>
    <source>
        <strain evidence="1 2">CCBAU 51770</strain>
    </source>
</reference>
<comment type="caution">
    <text evidence="1">The sequence shown here is derived from an EMBL/GenBank/DDBJ whole genome shotgun (WGS) entry which is preliminary data.</text>
</comment>
<proteinExistence type="predicted"/>
<dbReference type="EMBL" id="RKMK01000051">
    <property type="protein sequence ID" value="RXG86061.1"/>
    <property type="molecule type" value="Genomic_DNA"/>
</dbReference>
<sequence length="185" mass="20291">MYLGEIATPETDAMSKTVDQVISELAAEITSDEAALRKKKETVNTLCGAVGRPPAYALEVASSAVPTQIRSDQFYGQPLAGSVRTILEMRRAQNLGAATIKEIFEALTKGGYEFDTKSDDIAQKSLRNSLAKNTALFHKLPNGQFGLLAWYPNVKKPRQSLPVEPLYPTAEDHDAVAEEYASWEK</sequence>
<organism evidence="1 2">
    <name type="scientific">Bradyrhizobium zhanjiangense</name>
    <dbReference type="NCBI Taxonomy" id="1325107"/>
    <lineage>
        <taxon>Bacteria</taxon>
        <taxon>Pseudomonadati</taxon>
        <taxon>Pseudomonadota</taxon>
        <taxon>Alphaproteobacteria</taxon>
        <taxon>Hyphomicrobiales</taxon>
        <taxon>Nitrobacteraceae</taxon>
        <taxon>Bradyrhizobium</taxon>
    </lineage>
</organism>
<accession>A0A4Q0Q9I2</accession>
<gene>
    <name evidence="1" type="ORF">EAS61_34505</name>
</gene>
<evidence type="ECO:0008006" key="3">
    <source>
        <dbReference type="Google" id="ProtNLM"/>
    </source>
</evidence>
<evidence type="ECO:0000313" key="2">
    <source>
        <dbReference type="Proteomes" id="UP000290174"/>
    </source>
</evidence>
<dbReference type="Proteomes" id="UP000290174">
    <property type="component" value="Unassembled WGS sequence"/>
</dbReference>